<keyword evidence="3" id="KW-0547">Nucleotide-binding</keyword>
<dbReference type="Pfam" id="PF17871">
    <property type="entry name" value="AAA_lid_9"/>
    <property type="match status" value="1"/>
</dbReference>
<feature type="compositionally biased region" description="Low complexity" evidence="7">
    <location>
        <begin position="914"/>
        <end position="926"/>
    </location>
</feature>
<dbReference type="InterPro" id="IPR041546">
    <property type="entry name" value="ClpA/ClpB_AAA_lid"/>
</dbReference>
<dbReference type="Gene3D" id="1.10.1780.10">
    <property type="entry name" value="Clp, N-terminal domain"/>
    <property type="match status" value="1"/>
</dbReference>
<evidence type="ECO:0000256" key="5">
    <source>
        <dbReference type="ARBA" id="ARBA00023186"/>
    </source>
</evidence>
<dbReference type="PANTHER" id="PTHR11638">
    <property type="entry name" value="ATP-DEPENDENT CLP PROTEASE"/>
    <property type="match status" value="1"/>
</dbReference>
<dbReference type="InterPro" id="IPR036628">
    <property type="entry name" value="Clp_N_dom_sf"/>
</dbReference>
<dbReference type="InterPro" id="IPR018368">
    <property type="entry name" value="ClpA/B_CS1"/>
</dbReference>
<protein>
    <submittedName>
        <fullName evidence="9">Type VI secretion system ATPase TssH</fullName>
    </submittedName>
</protein>
<evidence type="ECO:0000256" key="4">
    <source>
        <dbReference type="ARBA" id="ARBA00022840"/>
    </source>
</evidence>
<evidence type="ECO:0000256" key="7">
    <source>
        <dbReference type="SAM" id="MobiDB-lite"/>
    </source>
</evidence>
<dbReference type="RefSeq" id="WP_304562971.1">
    <property type="nucleotide sequence ID" value="NZ_JAUQSZ010000017.1"/>
</dbReference>
<dbReference type="Pfam" id="PF10431">
    <property type="entry name" value="ClpB_D2-small"/>
    <property type="match status" value="1"/>
</dbReference>
<dbReference type="Gene3D" id="1.10.8.60">
    <property type="match status" value="1"/>
</dbReference>
<accession>A0ABT9A4W8</accession>
<dbReference type="Pfam" id="PF00004">
    <property type="entry name" value="AAA"/>
    <property type="match status" value="1"/>
</dbReference>
<evidence type="ECO:0000256" key="3">
    <source>
        <dbReference type="ARBA" id="ARBA00022741"/>
    </source>
</evidence>
<dbReference type="Pfam" id="PF07724">
    <property type="entry name" value="AAA_2"/>
    <property type="match status" value="1"/>
</dbReference>
<evidence type="ECO:0000313" key="10">
    <source>
        <dbReference type="Proteomes" id="UP001176468"/>
    </source>
</evidence>
<evidence type="ECO:0000259" key="8">
    <source>
        <dbReference type="PROSITE" id="PS51903"/>
    </source>
</evidence>
<dbReference type="Pfam" id="PF02861">
    <property type="entry name" value="Clp_N"/>
    <property type="match status" value="1"/>
</dbReference>
<gene>
    <name evidence="9" type="primary">tssH</name>
    <name evidence="9" type="ORF">Q5H94_19765</name>
</gene>
<dbReference type="PROSITE" id="PS51903">
    <property type="entry name" value="CLP_R"/>
    <property type="match status" value="1"/>
</dbReference>
<keyword evidence="10" id="KW-1185">Reference proteome</keyword>
<dbReference type="CDD" id="cd00009">
    <property type="entry name" value="AAA"/>
    <property type="match status" value="1"/>
</dbReference>
<dbReference type="Proteomes" id="UP001176468">
    <property type="component" value="Unassembled WGS sequence"/>
</dbReference>
<dbReference type="Gene3D" id="3.40.50.300">
    <property type="entry name" value="P-loop containing nucleotide triphosphate hydrolases"/>
    <property type="match status" value="3"/>
</dbReference>
<keyword evidence="5" id="KW-0143">Chaperone</keyword>
<sequence length="935" mass="100524">MSEISRTALFGRLNPTALKAIETATSFCKMRGNPYVELVHWIHILLQDPRNDFAAIRTSFGLDDTKLTKDVVAALDALPRGATSISDFSPQIEEAIEKGWLYASLQFGAGRVRTGHLLYGMLKTPTLKNALFTISGEWRKIAAEKLGGEYDKLTSASIEQTQRDAGPAAGGSATDSAGEPQAGGAGEGEALNKFSIDLTAKARSGEIDSIIGRDAEIRQVVDILLRRRQNNPILIGEAGVGKTAVVEGFAKRIADGDVPPSLQGVTLRTLDIGLMQAGASVKGEFEKRLRQVIDEVESSPKPIILFIDEAHTLIGAGGAAGTGDAANLLKPALARGRLRTIAATTYAEYRQYFEKDPAMTRRFQTVDVGEPETPKAIAMIRSVAPMMEKHHNIVVLDEAVAASVVLSQRYVPARQLPDKAVSLLDTACARVAVSQHATPAQVEDRKRKVELLEVEREVAAREVSGQYRKDDRVAKIDEELIVARGDLDAINAKWASEKAALELLVSARKALTDAREAAGEVAPANEEELKAGLETAIAGMSEAQGDSPMVFGVVDQDAVAAVIGDWTGIPIGRMVKDEIQSVLTIADKLKARVVGQDHAMDAIAKRIQTSRAKLDNPNKPVGVFMLCGPSGVGKTETAHVLSELLFSGADSMIVINMSEFQEAHTVSTLKGAPAGYVGYGQGGVLTEAVRRRPYSVVLLDEVEKAHPDVHEMFFQVFDKGFMNDSEGRFIDFKNTLILLTSNAGTDLVMSLSEDEEMKPDPEALATALRPELLKVFPPALLGRLLVLPYYPLTPTMLGGIVKLQLNRIVKRIFENHKIALTYKPDVVDLIVSRCNEVASGGRMIDAILTNTMLPEMSIALLGKQMDGEEVAAITVGVAADQSFTYDFVMKGDAAAPALVAEVIHTVEITDSDDAPAAPAVEAEVAADQSEPSPAE</sequence>
<evidence type="ECO:0000256" key="6">
    <source>
        <dbReference type="PROSITE-ProRule" id="PRU01251"/>
    </source>
</evidence>
<dbReference type="SUPFAM" id="SSF81923">
    <property type="entry name" value="Double Clp-N motif"/>
    <property type="match status" value="1"/>
</dbReference>
<dbReference type="InterPro" id="IPR017729">
    <property type="entry name" value="ATPase_T6SS_ClpV1"/>
</dbReference>
<dbReference type="PROSITE" id="PS00870">
    <property type="entry name" value="CLPAB_1"/>
    <property type="match status" value="1"/>
</dbReference>
<dbReference type="InterPro" id="IPR027417">
    <property type="entry name" value="P-loop_NTPase"/>
</dbReference>
<dbReference type="InterPro" id="IPR004176">
    <property type="entry name" value="Clp_R_N"/>
</dbReference>
<proteinExistence type="inferred from homology"/>
<dbReference type="SUPFAM" id="SSF52540">
    <property type="entry name" value="P-loop containing nucleoside triphosphate hydrolases"/>
    <property type="match status" value="2"/>
</dbReference>
<dbReference type="InterPro" id="IPR050130">
    <property type="entry name" value="ClpA_ClpB"/>
</dbReference>
<evidence type="ECO:0000313" key="9">
    <source>
        <dbReference type="EMBL" id="MDO7844578.1"/>
    </source>
</evidence>
<keyword evidence="2 6" id="KW-0677">Repeat</keyword>
<dbReference type="InterPro" id="IPR003959">
    <property type="entry name" value="ATPase_AAA_core"/>
</dbReference>
<dbReference type="SMART" id="SM00382">
    <property type="entry name" value="AAA"/>
    <property type="match status" value="2"/>
</dbReference>
<evidence type="ECO:0000256" key="2">
    <source>
        <dbReference type="ARBA" id="ARBA00022737"/>
    </source>
</evidence>
<organism evidence="9 10">
    <name type="scientific">Sphingomonas immobilis</name>
    <dbReference type="NCBI Taxonomy" id="3063997"/>
    <lineage>
        <taxon>Bacteria</taxon>
        <taxon>Pseudomonadati</taxon>
        <taxon>Pseudomonadota</taxon>
        <taxon>Alphaproteobacteria</taxon>
        <taxon>Sphingomonadales</taxon>
        <taxon>Sphingomonadaceae</taxon>
        <taxon>Sphingomonas</taxon>
    </lineage>
</organism>
<dbReference type="InterPro" id="IPR001270">
    <property type="entry name" value="ClpA/B"/>
</dbReference>
<dbReference type="InterPro" id="IPR019489">
    <property type="entry name" value="Clp_ATPase_C"/>
</dbReference>
<feature type="domain" description="Clp R" evidence="8">
    <location>
        <begin position="10"/>
        <end position="156"/>
    </location>
</feature>
<dbReference type="NCBIfam" id="TIGR03345">
    <property type="entry name" value="VI_ClpV1"/>
    <property type="match status" value="1"/>
</dbReference>
<dbReference type="InterPro" id="IPR003593">
    <property type="entry name" value="AAA+_ATPase"/>
</dbReference>
<feature type="region of interest" description="Disordered" evidence="7">
    <location>
        <begin position="161"/>
        <end position="187"/>
    </location>
</feature>
<dbReference type="EMBL" id="JAUQSZ010000017">
    <property type="protein sequence ID" value="MDO7844578.1"/>
    <property type="molecule type" value="Genomic_DNA"/>
</dbReference>
<keyword evidence="4" id="KW-0067">ATP-binding</keyword>
<dbReference type="CDD" id="cd19499">
    <property type="entry name" value="RecA-like_ClpB_Hsp104-like"/>
    <property type="match status" value="1"/>
</dbReference>
<feature type="region of interest" description="Disordered" evidence="7">
    <location>
        <begin position="913"/>
        <end position="935"/>
    </location>
</feature>
<dbReference type="PRINTS" id="PR00300">
    <property type="entry name" value="CLPPROTEASEA"/>
</dbReference>
<evidence type="ECO:0000256" key="1">
    <source>
        <dbReference type="ARBA" id="ARBA00008675"/>
    </source>
</evidence>
<dbReference type="PANTHER" id="PTHR11638:SF184">
    <property type="entry name" value="ATPASE WITH CHAPERONE ACTIVITY"/>
    <property type="match status" value="1"/>
</dbReference>
<name>A0ABT9A4W8_9SPHN</name>
<reference evidence="9" key="1">
    <citation type="submission" date="2023-07" db="EMBL/GenBank/DDBJ databases">
        <authorList>
            <person name="Kim M.K."/>
        </authorList>
    </citation>
    <scope>NUCLEOTIDE SEQUENCE</scope>
    <source>
        <strain evidence="9">CA1-15</strain>
    </source>
</reference>
<comment type="similarity">
    <text evidence="1">Belongs to the ClpA/ClpB family.</text>
</comment>
<comment type="caution">
    <text evidence="9">The sequence shown here is derived from an EMBL/GenBank/DDBJ whole genome shotgun (WGS) entry which is preliminary data.</text>
</comment>
<dbReference type="SMART" id="SM01086">
    <property type="entry name" value="ClpB_D2-small"/>
    <property type="match status" value="1"/>
</dbReference>